<evidence type="ECO:0000256" key="3">
    <source>
        <dbReference type="ARBA" id="ARBA00022553"/>
    </source>
</evidence>
<dbReference type="SUPFAM" id="SSF47384">
    <property type="entry name" value="Homodimeric domain of signal transducing histidine kinase"/>
    <property type="match status" value="1"/>
</dbReference>
<evidence type="ECO:0000313" key="8">
    <source>
        <dbReference type="Proteomes" id="UP000003730"/>
    </source>
</evidence>
<dbReference type="PANTHER" id="PTHR43102:SF2">
    <property type="entry name" value="GAF DOMAIN-CONTAINING PROTEIN"/>
    <property type="match status" value="1"/>
</dbReference>
<dbReference type="CDD" id="cd00075">
    <property type="entry name" value="HATPase"/>
    <property type="match status" value="1"/>
</dbReference>
<dbReference type="SUPFAM" id="SSF55874">
    <property type="entry name" value="ATPase domain of HSP90 chaperone/DNA topoisomerase II/histidine kinase"/>
    <property type="match status" value="1"/>
</dbReference>
<dbReference type="CDD" id="cd00082">
    <property type="entry name" value="HisKA"/>
    <property type="match status" value="1"/>
</dbReference>
<organism evidence="7 8">
    <name type="scientific">Bizionia argentinensis JUB59</name>
    <dbReference type="NCBI Taxonomy" id="1046627"/>
    <lineage>
        <taxon>Bacteria</taxon>
        <taxon>Pseudomonadati</taxon>
        <taxon>Bacteroidota</taxon>
        <taxon>Flavobacteriia</taxon>
        <taxon>Flavobacteriales</taxon>
        <taxon>Flavobacteriaceae</taxon>
        <taxon>Bizionia</taxon>
    </lineage>
</organism>
<dbReference type="STRING" id="1046627.BZARG_1275"/>
<dbReference type="OrthoDB" id="9811889at2"/>
<evidence type="ECO:0000259" key="6">
    <source>
        <dbReference type="PROSITE" id="PS50109"/>
    </source>
</evidence>
<dbReference type="InterPro" id="IPR036890">
    <property type="entry name" value="HATPase_C_sf"/>
</dbReference>
<dbReference type="GO" id="GO:0000155">
    <property type="term" value="F:phosphorelay sensor kinase activity"/>
    <property type="evidence" value="ECO:0007669"/>
    <property type="project" value="InterPro"/>
</dbReference>
<dbReference type="Pfam" id="PF02518">
    <property type="entry name" value="HATPase_c"/>
    <property type="match status" value="1"/>
</dbReference>
<keyword evidence="8" id="KW-1185">Reference proteome</keyword>
<dbReference type="PANTHER" id="PTHR43102">
    <property type="entry name" value="SLR1143 PROTEIN"/>
    <property type="match status" value="1"/>
</dbReference>
<dbReference type="EMBL" id="AFXZ01000019">
    <property type="protein sequence ID" value="EGV43734.1"/>
    <property type="molecule type" value="Genomic_DNA"/>
</dbReference>
<sequence>MISPEILKNETNRLNALKSYDVLDTLPEKEYDEITALASMICNTPMSLVSLIDNDRQWFKSNHGMDITETPREFAFCAHAINKKGEMLIVNDARQDERFKNNPFVTGDPNVVFYAGMPLVSPDGYPLGTLCVFDVESKVLSTEQKNALEFLSNQIMNLLELRKNTMILHQNNLELNAKNKILDNFVSIAAHDIKAPMNNVLALSNMLIEDFSNTMEPEAVQIVKYIHTSVQQSTHLIDGILNYSIDKNAFVKDKEPIHLKSFLTDIKEAMVTGNNIQITTDVDPNLNVLINKTALTQVFSNLITNSIKYGNKDIVKIHIQVTEKESQLIISVKDNGPGIPLEEENSIFEPFSTTSNIDNDGFHGTGIGLATVKSLVETLGGEISVVSKVNEGANFVFSLQKN</sequence>
<evidence type="ECO:0000313" key="7">
    <source>
        <dbReference type="EMBL" id="EGV43734.1"/>
    </source>
</evidence>
<dbReference type="Proteomes" id="UP000003730">
    <property type="component" value="Unassembled WGS sequence"/>
</dbReference>
<feature type="domain" description="Histidine kinase" evidence="6">
    <location>
        <begin position="188"/>
        <end position="402"/>
    </location>
</feature>
<keyword evidence="5 7" id="KW-0418">Kinase</keyword>
<dbReference type="InterPro" id="IPR005467">
    <property type="entry name" value="His_kinase_dom"/>
</dbReference>
<dbReference type="PROSITE" id="PS50109">
    <property type="entry name" value="HIS_KIN"/>
    <property type="match status" value="1"/>
</dbReference>
<evidence type="ECO:0000256" key="2">
    <source>
        <dbReference type="ARBA" id="ARBA00012438"/>
    </source>
</evidence>
<proteinExistence type="predicted"/>
<reference evidence="7 8" key="1">
    <citation type="journal article" date="2008" name="Int. J. Syst. Evol. Microbiol.">
        <title>Bizionia argentinensis sp. nov., isolated from surface marine water in Antarctica.</title>
        <authorList>
            <person name="Bercovich A."/>
            <person name="Vazquez S.C."/>
            <person name="Yankilevich P."/>
            <person name="Coria S.H."/>
            <person name="Foti M."/>
            <person name="Hernandez E."/>
            <person name="Vidal A."/>
            <person name="Ruberto L."/>
            <person name="Melo C."/>
            <person name="Marenssi S."/>
            <person name="Criscuolo M."/>
            <person name="Memoli M."/>
            <person name="Arguelles M."/>
            <person name="Mac Cormack W.P."/>
        </authorList>
    </citation>
    <scope>NUCLEOTIDE SEQUENCE [LARGE SCALE GENOMIC DNA]</scope>
    <source>
        <strain evidence="7 8">JUB59</strain>
    </source>
</reference>
<dbReference type="Gene3D" id="3.30.565.10">
    <property type="entry name" value="Histidine kinase-like ATPase, C-terminal domain"/>
    <property type="match status" value="1"/>
</dbReference>
<dbReference type="SUPFAM" id="SSF55781">
    <property type="entry name" value="GAF domain-like"/>
    <property type="match status" value="1"/>
</dbReference>
<dbReference type="SMART" id="SM00388">
    <property type="entry name" value="HisKA"/>
    <property type="match status" value="1"/>
</dbReference>
<dbReference type="RefSeq" id="WP_008636654.1">
    <property type="nucleotide sequence ID" value="NZ_AFXZ01000019.1"/>
</dbReference>
<dbReference type="AlphaFoldDB" id="G2ED05"/>
<keyword evidence="3" id="KW-0597">Phosphoprotein</keyword>
<dbReference type="Gene3D" id="1.10.287.130">
    <property type="match status" value="1"/>
</dbReference>
<evidence type="ECO:0000256" key="4">
    <source>
        <dbReference type="ARBA" id="ARBA00022679"/>
    </source>
</evidence>
<dbReference type="Pfam" id="PF00512">
    <property type="entry name" value="HisKA"/>
    <property type="match status" value="1"/>
</dbReference>
<dbReference type="InterPro" id="IPR036097">
    <property type="entry name" value="HisK_dim/P_sf"/>
</dbReference>
<accession>G2ED05</accession>
<dbReference type="SMART" id="SM00387">
    <property type="entry name" value="HATPase_c"/>
    <property type="match status" value="1"/>
</dbReference>
<gene>
    <name evidence="7" type="ORF">BZARG_1275</name>
</gene>
<keyword evidence="4" id="KW-0808">Transferase</keyword>
<protein>
    <recommendedName>
        <fullName evidence="2">histidine kinase</fullName>
        <ecNumber evidence="2">2.7.13.3</ecNumber>
    </recommendedName>
</protein>
<name>G2ED05_9FLAO</name>
<evidence type="ECO:0000256" key="1">
    <source>
        <dbReference type="ARBA" id="ARBA00000085"/>
    </source>
</evidence>
<dbReference type="InterPro" id="IPR029016">
    <property type="entry name" value="GAF-like_dom_sf"/>
</dbReference>
<dbReference type="Pfam" id="PF01590">
    <property type="entry name" value="GAF"/>
    <property type="match status" value="1"/>
</dbReference>
<dbReference type="eggNOG" id="COG2205">
    <property type="taxonomic scope" value="Bacteria"/>
</dbReference>
<comment type="catalytic activity">
    <reaction evidence="1">
        <text>ATP + protein L-histidine = ADP + protein N-phospho-L-histidine.</text>
        <dbReference type="EC" id="2.7.13.3"/>
    </reaction>
</comment>
<dbReference type="PRINTS" id="PR00344">
    <property type="entry name" value="BCTRLSENSOR"/>
</dbReference>
<dbReference type="InterPro" id="IPR004358">
    <property type="entry name" value="Sig_transdc_His_kin-like_C"/>
</dbReference>
<dbReference type="InterPro" id="IPR003661">
    <property type="entry name" value="HisK_dim/P_dom"/>
</dbReference>
<evidence type="ECO:0000256" key="5">
    <source>
        <dbReference type="ARBA" id="ARBA00022777"/>
    </source>
</evidence>
<dbReference type="Gene3D" id="3.30.450.40">
    <property type="match status" value="1"/>
</dbReference>
<dbReference type="InterPro" id="IPR003594">
    <property type="entry name" value="HATPase_dom"/>
</dbReference>
<dbReference type="EC" id="2.7.13.3" evidence="2"/>
<dbReference type="FunFam" id="3.30.565.10:FF:000006">
    <property type="entry name" value="Sensor histidine kinase WalK"/>
    <property type="match status" value="1"/>
</dbReference>
<dbReference type="InterPro" id="IPR003018">
    <property type="entry name" value="GAF"/>
</dbReference>
<comment type="caution">
    <text evidence="7">The sequence shown here is derived from an EMBL/GenBank/DDBJ whole genome shotgun (WGS) entry which is preliminary data.</text>
</comment>